<evidence type="ECO:0000256" key="1">
    <source>
        <dbReference type="SAM" id="MobiDB-lite"/>
    </source>
</evidence>
<reference evidence="2" key="2">
    <citation type="submission" date="2025-08" db="UniProtKB">
        <authorList>
            <consortium name="Ensembl"/>
        </authorList>
    </citation>
    <scope>IDENTIFICATION</scope>
    <source>
        <strain evidence="2">Hd-rR</strain>
    </source>
</reference>
<protein>
    <submittedName>
        <fullName evidence="2">Uncharacterized protein</fullName>
    </submittedName>
</protein>
<sequence>MVPSQHHKHKTKASNTANQEENNTTEDLNLFQVTRSFQAVSVYFFSRTLASAGKELKDNFLEALAERMLPHRSGKMTGSSLLQPSNCYVMGFPSNIFAIPLGWEQNPYCVKLSGKQETLPGRTDSSHLCCSLFSCCSVPKVTESLDPEGCSLLLFLSSFFVAFLMRLSFTLDPQTLECFLFVKLKL</sequence>
<dbReference type="AlphaFoldDB" id="A0A3B3HZM8"/>
<reference evidence="2 3" key="1">
    <citation type="journal article" date="2007" name="Nature">
        <title>The medaka draft genome and insights into vertebrate genome evolution.</title>
        <authorList>
            <person name="Kasahara M."/>
            <person name="Naruse K."/>
            <person name="Sasaki S."/>
            <person name="Nakatani Y."/>
            <person name="Qu W."/>
            <person name="Ahsan B."/>
            <person name="Yamada T."/>
            <person name="Nagayasu Y."/>
            <person name="Doi K."/>
            <person name="Kasai Y."/>
            <person name="Jindo T."/>
            <person name="Kobayashi D."/>
            <person name="Shimada A."/>
            <person name="Toyoda A."/>
            <person name="Kuroki Y."/>
            <person name="Fujiyama A."/>
            <person name="Sasaki T."/>
            <person name="Shimizu A."/>
            <person name="Asakawa S."/>
            <person name="Shimizu N."/>
            <person name="Hashimoto S."/>
            <person name="Yang J."/>
            <person name="Lee Y."/>
            <person name="Matsushima K."/>
            <person name="Sugano S."/>
            <person name="Sakaizumi M."/>
            <person name="Narita T."/>
            <person name="Ohishi K."/>
            <person name="Haga S."/>
            <person name="Ohta F."/>
            <person name="Nomoto H."/>
            <person name="Nogata K."/>
            <person name="Morishita T."/>
            <person name="Endo T."/>
            <person name="Shin-I T."/>
            <person name="Takeda H."/>
            <person name="Morishita S."/>
            <person name="Kohara Y."/>
        </authorList>
    </citation>
    <scope>NUCLEOTIDE SEQUENCE [LARGE SCALE GENOMIC DNA]</scope>
    <source>
        <strain evidence="2 3">Hd-rR</strain>
    </source>
</reference>
<evidence type="ECO:0000313" key="3">
    <source>
        <dbReference type="Proteomes" id="UP000001038"/>
    </source>
</evidence>
<keyword evidence="3" id="KW-1185">Reference proteome</keyword>
<name>A0A3B3HZM8_ORYLA</name>
<evidence type="ECO:0000313" key="2">
    <source>
        <dbReference type="Ensembl" id="ENSORLP00000036913.1"/>
    </source>
</evidence>
<proteinExistence type="predicted"/>
<dbReference type="InParanoid" id="A0A3B3HZM8"/>
<feature type="region of interest" description="Disordered" evidence="1">
    <location>
        <begin position="1"/>
        <end position="24"/>
    </location>
</feature>
<feature type="compositionally biased region" description="Basic residues" evidence="1">
    <location>
        <begin position="1"/>
        <end position="12"/>
    </location>
</feature>
<dbReference type="Proteomes" id="UP000001038">
    <property type="component" value="Chromosome 9"/>
</dbReference>
<organism evidence="2 3">
    <name type="scientific">Oryzias latipes</name>
    <name type="common">Japanese rice fish</name>
    <name type="synonym">Japanese killifish</name>
    <dbReference type="NCBI Taxonomy" id="8090"/>
    <lineage>
        <taxon>Eukaryota</taxon>
        <taxon>Metazoa</taxon>
        <taxon>Chordata</taxon>
        <taxon>Craniata</taxon>
        <taxon>Vertebrata</taxon>
        <taxon>Euteleostomi</taxon>
        <taxon>Actinopterygii</taxon>
        <taxon>Neopterygii</taxon>
        <taxon>Teleostei</taxon>
        <taxon>Neoteleostei</taxon>
        <taxon>Acanthomorphata</taxon>
        <taxon>Ovalentaria</taxon>
        <taxon>Atherinomorphae</taxon>
        <taxon>Beloniformes</taxon>
        <taxon>Adrianichthyidae</taxon>
        <taxon>Oryziinae</taxon>
        <taxon>Oryzias</taxon>
    </lineage>
</organism>
<accession>A0A3B3HZM8</accession>
<dbReference type="GeneTree" id="ENSGT01050000245948"/>
<feature type="compositionally biased region" description="Low complexity" evidence="1">
    <location>
        <begin position="15"/>
        <end position="24"/>
    </location>
</feature>
<dbReference type="Ensembl" id="ENSORLT00000036309.1">
    <property type="protein sequence ID" value="ENSORLP00000036913.1"/>
    <property type="gene ID" value="ENSORLG00000029424.1"/>
</dbReference>
<reference evidence="2" key="3">
    <citation type="submission" date="2025-09" db="UniProtKB">
        <authorList>
            <consortium name="Ensembl"/>
        </authorList>
    </citation>
    <scope>IDENTIFICATION</scope>
    <source>
        <strain evidence="2">Hd-rR</strain>
    </source>
</reference>
<dbReference type="STRING" id="8090.ENSORLP00000036913"/>